<keyword evidence="9" id="KW-0648">Protein biosynthesis</keyword>
<dbReference type="Pfam" id="PF02272">
    <property type="entry name" value="DHHA1"/>
    <property type="match status" value="1"/>
</dbReference>
<dbReference type="AlphaFoldDB" id="A0A921KFV8"/>
<dbReference type="PANTHER" id="PTHR11777">
    <property type="entry name" value="ALANYL-TRNA SYNTHETASE"/>
    <property type="match status" value="1"/>
</dbReference>
<keyword evidence="4" id="KW-0820">tRNA-binding</keyword>
<protein>
    <recommendedName>
        <fullName evidence="3">Alanine--tRNA ligase</fullName>
        <ecNumber evidence="2">6.1.1.7</ecNumber>
    </recommendedName>
    <alternativeName>
        <fullName evidence="11">Alanyl-tRNA synthetase</fullName>
    </alternativeName>
</protein>
<keyword evidence="6" id="KW-0547">Nucleotide-binding</keyword>
<evidence type="ECO:0000256" key="11">
    <source>
        <dbReference type="ARBA" id="ARBA00032577"/>
    </source>
</evidence>
<dbReference type="GO" id="GO:0004813">
    <property type="term" value="F:alanine-tRNA ligase activity"/>
    <property type="evidence" value="ECO:0007669"/>
    <property type="project" value="UniProtKB-EC"/>
</dbReference>
<dbReference type="EMBL" id="DYWT01000275">
    <property type="protein sequence ID" value="HJF33659.1"/>
    <property type="molecule type" value="Genomic_DNA"/>
</dbReference>
<evidence type="ECO:0000256" key="3">
    <source>
        <dbReference type="ARBA" id="ARBA00017959"/>
    </source>
</evidence>
<evidence type="ECO:0000256" key="6">
    <source>
        <dbReference type="ARBA" id="ARBA00022741"/>
    </source>
</evidence>
<dbReference type="InterPro" id="IPR050058">
    <property type="entry name" value="Ala-tRNA_ligase"/>
</dbReference>
<evidence type="ECO:0000256" key="5">
    <source>
        <dbReference type="ARBA" id="ARBA00022598"/>
    </source>
</evidence>
<dbReference type="PANTHER" id="PTHR11777:SF9">
    <property type="entry name" value="ALANINE--TRNA LIGASE, CYTOPLASMIC"/>
    <property type="match status" value="1"/>
</dbReference>
<evidence type="ECO:0000259" key="13">
    <source>
        <dbReference type="Pfam" id="PF02272"/>
    </source>
</evidence>
<feature type="coiled-coil region" evidence="12">
    <location>
        <begin position="6"/>
        <end position="33"/>
    </location>
</feature>
<dbReference type="GO" id="GO:0005829">
    <property type="term" value="C:cytosol"/>
    <property type="evidence" value="ECO:0007669"/>
    <property type="project" value="TreeGrafter"/>
</dbReference>
<keyword evidence="12" id="KW-0175">Coiled coil</keyword>
<evidence type="ECO:0000256" key="7">
    <source>
        <dbReference type="ARBA" id="ARBA00022840"/>
    </source>
</evidence>
<dbReference type="Proteomes" id="UP000698173">
    <property type="component" value="Unassembled WGS sequence"/>
</dbReference>
<evidence type="ECO:0000256" key="8">
    <source>
        <dbReference type="ARBA" id="ARBA00022884"/>
    </source>
</evidence>
<sequence>DLVTKIGSVLSDMKELQRENESLSAKLGNSQLADIMASAQQINDVTVISARVDVKDNNGLRQMMDEMKQKLSKGVIVLGAAADGKVMLVSGVTEDLKSGNYHAGKIVNHVATQCDGKGGGRPDMAMAGAKDVSKLDDALQSVYDYVKSV</sequence>
<dbReference type="GO" id="GO:0005524">
    <property type="term" value="F:ATP binding"/>
    <property type="evidence" value="ECO:0007669"/>
    <property type="project" value="UniProtKB-KW"/>
</dbReference>
<evidence type="ECO:0000256" key="2">
    <source>
        <dbReference type="ARBA" id="ARBA00013168"/>
    </source>
</evidence>
<dbReference type="GO" id="GO:0000049">
    <property type="term" value="F:tRNA binding"/>
    <property type="evidence" value="ECO:0007669"/>
    <property type="project" value="UniProtKB-KW"/>
</dbReference>
<name>A0A921KFV8_SPOPS</name>
<keyword evidence="5" id="KW-0436">Ligase</keyword>
<feature type="non-terminal residue" evidence="14">
    <location>
        <position position="1"/>
    </location>
</feature>
<evidence type="ECO:0000313" key="14">
    <source>
        <dbReference type="EMBL" id="HJF33659.1"/>
    </source>
</evidence>
<dbReference type="FunFam" id="3.10.310.40:FF:000001">
    <property type="entry name" value="Alanine--tRNA ligase"/>
    <property type="match status" value="1"/>
</dbReference>
<comment type="similarity">
    <text evidence="1">Belongs to the class-II aminoacyl-tRNA synthetase family.</text>
</comment>
<dbReference type="GO" id="GO:0006419">
    <property type="term" value="P:alanyl-tRNA aminoacylation"/>
    <property type="evidence" value="ECO:0007669"/>
    <property type="project" value="TreeGrafter"/>
</dbReference>
<comment type="caution">
    <text evidence="14">The sequence shown here is derived from an EMBL/GenBank/DDBJ whole genome shotgun (WGS) entry which is preliminary data.</text>
</comment>
<evidence type="ECO:0000256" key="9">
    <source>
        <dbReference type="ARBA" id="ARBA00022917"/>
    </source>
</evidence>
<feature type="domain" description="DHHA1" evidence="13">
    <location>
        <begin position="45"/>
        <end position="147"/>
    </location>
</feature>
<dbReference type="Gene3D" id="3.10.310.40">
    <property type="match status" value="1"/>
</dbReference>
<evidence type="ECO:0000256" key="10">
    <source>
        <dbReference type="ARBA" id="ARBA00023146"/>
    </source>
</evidence>
<proteinExistence type="inferred from homology"/>
<keyword evidence="8" id="KW-0694">RNA-binding</keyword>
<accession>A0A921KFV8</accession>
<dbReference type="EC" id="6.1.1.7" evidence="2"/>
<keyword evidence="10" id="KW-0030">Aminoacyl-tRNA synthetase</keyword>
<dbReference type="InterPro" id="IPR003156">
    <property type="entry name" value="DHHA1_dom"/>
</dbReference>
<gene>
    <name evidence="14" type="ORF">K8V56_17990</name>
</gene>
<evidence type="ECO:0000256" key="1">
    <source>
        <dbReference type="ARBA" id="ARBA00008226"/>
    </source>
</evidence>
<evidence type="ECO:0000313" key="15">
    <source>
        <dbReference type="Proteomes" id="UP000698173"/>
    </source>
</evidence>
<organism evidence="14 15">
    <name type="scientific">Sporosarcina psychrophila</name>
    <name type="common">Bacillus psychrophilus</name>
    <dbReference type="NCBI Taxonomy" id="1476"/>
    <lineage>
        <taxon>Bacteria</taxon>
        <taxon>Bacillati</taxon>
        <taxon>Bacillota</taxon>
        <taxon>Bacilli</taxon>
        <taxon>Bacillales</taxon>
        <taxon>Caryophanaceae</taxon>
        <taxon>Sporosarcina</taxon>
    </lineage>
</organism>
<reference evidence="14" key="2">
    <citation type="submission" date="2021-09" db="EMBL/GenBank/DDBJ databases">
        <authorList>
            <person name="Gilroy R."/>
        </authorList>
    </citation>
    <scope>NUCLEOTIDE SEQUENCE</scope>
    <source>
        <strain evidence="14">CHK171-7178</strain>
    </source>
</reference>
<reference evidence="14" key="1">
    <citation type="journal article" date="2021" name="PeerJ">
        <title>Extensive microbial diversity within the chicken gut microbiome revealed by metagenomics and culture.</title>
        <authorList>
            <person name="Gilroy R."/>
            <person name="Ravi A."/>
            <person name="Getino M."/>
            <person name="Pursley I."/>
            <person name="Horton D.L."/>
            <person name="Alikhan N.F."/>
            <person name="Baker D."/>
            <person name="Gharbi K."/>
            <person name="Hall N."/>
            <person name="Watson M."/>
            <person name="Adriaenssens E.M."/>
            <person name="Foster-Nyarko E."/>
            <person name="Jarju S."/>
            <person name="Secka A."/>
            <person name="Antonio M."/>
            <person name="Oren A."/>
            <person name="Chaudhuri R.R."/>
            <person name="La Ragione R."/>
            <person name="Hildebrand F."/>
            <person name="Pallen M.J."/>
        </authorList>
    </citation>
    <scope>NUCLEOTIDE SEQUENCE</scope>
    <source>
        <strain evidence="14">CHK171-7178</strain>
    </source>
</reference>
<keyword evidence="7" id="KW-0067">ATP-binding</keyword>
<evidence type="ECO:0000256" key="4">
    <source>
        <dbReference type="ARBA" id="ARBA00022555"/>
    </source>
</evidence>
<dbReference type="GO" id="GO:0002161">
    <property type="term" value="F:aminoacyl-tRNA deacylase activity"/>
    <property type="evidence" value="ECO:0007669"/>
    <property type="project" value="TreeGrafter"/>
</dbReference>
<evidence type="ECO:0000256" key="12">
    <source>
        <dbReference type="SAM" id="Coils"/>
    </source>
</evidence>